<sequence length="280" mass="29059">MARPAAADTAVADTAVAEAITPTAETTEASAPAPSGRRPTRRRRTATTPPAPTSHSDHSLAAYYREIGAVRLLSQAEVNALSASIAHAASLEQVAVDAAASLPGGRRPTREEWAAAASLTPAALDVALADGRDAKERLVVANLRLVVSIARRFAASAGSKGGAAGSELGSGGVAVGDLIQEGTLGLIRGAEKYDATRGYAFTMLREDVASVLRVVLPEEELAVVVARYGLDGGGGGGVTELARRWQIPSSRVRQAEERALRRLRKVGGSAAFTLRDYVEV</sequence>
<dbReference type="EMBL" id="CM020618">
    <property type="protein sequence ID" value="KAK1859129.1"/>
    <property type="molecule type" value="Genomic_DNA"/>
</dbReference>
<name>A0ACC3BMB9_PYRYE</name>
<protein>
    <submittedName>
        <fullName evidence="1">Uncharacterized protein</fullName>
    </submittedName>
</protein>
<evidence type="ECO:0000313" key="2">
    <source>
        <dbReference type="Proteomes" id="UP000798662"/>
    </source>
</evidence>
<keyword evidence="2" id="KW-1185">Reference proteome</keyword>
<organism evidence="1 2">
    <name type="scientific">Pyropia yezoensis</name>
    <name type="common">Susabi-nori</name>
    <name type="synonym">Porphyra yezoensis</name>
    <dbReference type="NCBI Taxonomy" id="2788"/>
    <lineage>
        <taxon>Eukaryota</taxon>
        <taxon>Rhodophyta</taxon>
        <taxon>Bangiophyceae</taxon>
        <taxon>Bangiales</taxon>
        <taxon>Bangiaceae</taxon>
        <taxon>Pyropia</taxon>
    </lineage>
</organism>
<accession>A0ACC3BMB9</accession>
<dbReference type="Proteomes" id="UP000798662">
    <property type="component" value="Chromosome 1"/>
</dbReference>
<gene>
    <name evidence="1" type="ORF">I4F81_001726</name>
</gene>
<reference evidence="1" key="1">
    <citation type="submission" date="2019-11" db="EMBL/GenBank/DDBJ databases">
        <title>Nori genome reveals adaptations in red seaweeds to the harsh intertidal environment.</title>
        <authorList>
            <person name="Wang D."/>
            <person name="Mao Y."/>
        </authorList>
    </citation>
    <scope>NUCLEOTIDE SEQUENCE</scope>
    <source>
        <tissue evidence="1">Gametophyte</tissue>
    </source>
</reference>
<proteinExistence type="predicted"/>
<evidence type="ECO:0000313" key="1">
    <source>
        <dbReference type="EMBL" id="KAK1859129.1"/>
    </source>
</evidence>
<comment type="caution">
    <text evidence="1">The sequence shown here is derived from an EMBL/GenBank/DDBJ whole genome shotgun (WGS) entry which is preliminary data.</text>
</comment>